<dbReference type="Pfam" id="PF13400">
    <property type="entry name" value="Tad"/>
    <property type="match status" value="1"/>
</dbReference>
<keyword evidence="3" id="KW-0547">Nucleotide-binding</keyword>
<keyword evidence="3" id="KW-0378">Hydrolase</keyword>
<keyword evidence="1" id="KW-0472">Membrane</keyword>
<name>A0A1N7F3P6_9NOCA</name>
<dbReference type="NCBIfam" id="TIGR03816">
    <property type="entry name" value="tadE_like_DECH"/>
    <property type="match status" value="1"/>
</dbReference>
<evidence type="ECO:0000259" key="2">
    <source>
        <dbReference type="Pfam" id="PF13400"/>
    </source>
</evidence>
<proteinExistence type="predicted"/>
<dbReference type="InterPro" id="IPR028087">
    <property type="entry name" value="Tad_N"/>
</dbReference>
<accession>A0A1N7F3P6</accession>
<dbReference type="RefSeq" id="WP_076478613.1">
    <property type="nucleotide sequence ID" value="NZ_FTNT01000004.1"/>
</dbReference>
<organism evidence="3 4">
    <name type="scientific">Williamsia sterculiae</name>
    <dbReference type="NCBI Taxonomy" id="1344003"/>
    <lineage>
        <taxon>Bacteria</taxon>
        <taxon>Bacillati</taxon>
        <taxon>Actinomycetota</taxon>
        <taxon>Actinomycetes</taxon>
        <taxon>Mycobacteriales</taxon>
        <taxon>Nocardiaceae</taxon>
        <taxon>Williamsia</taxon>
    </lineage>
</organism>
<dbReference type="AlphaFoldDB" id="A0A1N7F3P6"/>
<keyword evidence="4" id="KW-1185">Reference proteome</keyword>
<feature type="transmembrane region" description="Helical" evidence="1">
    <location>
        <begin position="12"/>
        <end position="35"/>
    </location>
</feature>
<dbReference type="STRING" id="1344003.SAMN05445060_1766"/>
<reference evidence="3 4" key="1">
    <citation type="submission" date="2017-01" db="EMBL/GenBank/DDBJ databases">
        <authorList>
            <person name="Mah S.A."/>
            <person name="Swanson W.J."/>
            <person name="Moy G.W."/>
            <person name="Vacquier V.D."/>
        </authorList>
    </citation>
    <scope>NUCLEOTIDE SEQUENCE [LARGE SCALE GENOMIC DNA]</scope>
    <source>
        <strain evidence="3 4">CPCC 203464</strain>
    </source>
</reference>
<evidence type="ECO:0000313" key="4">
    <source>
        <dbReference type="Proteomes" id="UP000186218"/>
    </source>
</evidence>
<dbReference type="GO" id="GO:0004386">
    <property type="term" value="F:helicase activity"/>
    <property type="evidence" value="ECO:0007669"/>
    <property type="project" value="UniProtKB-KW"/>
</dbReference>
<dbReference type="EMBL" id="FTNT01000004">
    <property type="protein sequence ID" value="SIR94835.1"/>
    <property type="molecule type" value="Genomic_DNA"/>
</dbReference>
<feature type="domain" description="Putative Flp pilus-assembly TadG-like N-terminal" evidence="2">
    <location>
        <begin position="11"/>
        <end position="58"/>
    </location>
</feature>
<sequence>MRRSIGTDERGSATVLGAFVIAALVATTIGVLHIGGAVSARHRAQSAADLGALAAAQQIVAGAGADACATARRFVTDNGGRLTDCRPDGENVTVAVAVSVPLGSFGVRDARARARAGPMAAP</sequence>
<dbReference type="InterPro" id="IPR021202">
    <property type="entry name" value="Rv3654c-like"/>
</dbReference>
<keyword evidence="1" id="KW-1133">Transmembrane helix</keyword>
<gene>
    <name evidence="3" type="ORF">SAMN05445060_1766</name>
</gene>
<dbReference type="Proteomes" id="UP000186218">
    <property type="component" value="Unassembled WGS sequence"/>
</dbReference>
<keyword evidence="3" id="KW-0347">Helicase</keyword>
<protein>
    <submittedName>
        <fullName evidence="3">Helicase/secretion neighborhood TadE-like protein</fullName>
    </submittedName>
</protein>
<evidence type="ECO:0000313" key="3">
    <source>
        <dbReference type="EMBL" id="SIR94835.1"/>
    </source>
</evidence>
<evidence type="ECO:0000256" key="1">
    <source>
        <dbReference type="SAM" id="Phobius"/>
    </source>
</evidence>
<keyword evidence="3" id="KW-0067">ATP-binding</keyword>
<keyword evidence="1" id="KW-0812">Transmembrane</keyword>